<dbReference type="PANTHER" id="PTHR23513">
    <property type="entry name" value="INTEGRAL MEMBRANE EFFLUX PROTEIN-RELATED"/>
    <property type="match status" value="1"/>
</dbReference>
<evidence type="ECO:0000313" key="6">
    <source>
        <dbReference type="EMBL" id="AXH91494.1"/>
    </source>
</evidence>
<dbReference type="Gene3D" id="1.20.1250.20">
    <property type="entry name" value="MFS general substrate transporter like domains"/>
    <property type="match status" value="1"/>
</dbReference>
<dbReference type="PRINTS" id="PR01988">
    <property type="entry name" value="EXPORTERBACE"/>
</dbReference>
<organism evidence="6 7">
    <name type="scientific">Micromonospora aurantiaca</name>
    <name type="common">nom. illeg.</name>
    <dbReference type="NCBI Taxonomy" id="47850"/>
    <lineage>
        <taxon>Bacteria</taxon>
        <taxon>Bacillati</taxon>
        <taxon>Actinomycetota</taxon>
        <taxon>Actinomycetes</taxon>
        <taxon>Micromonosporales</taxon>
        <taxon>Micromonosporaceae</taxon>
        <taxon>Micromonospora</taxon>
    </lineage>
</organism>
<keyword evidence="4" id="KW-1133">Transmembrane helix</keyword>
<dbReference type="AlphaFoldDB" id="A0A3M9JYJ9"/>
<keyword evidence="5" id="KW-0472">Membrane</keyword>
<evidence type="ECO:0000256" key="2">
    <source>
        <dbReference type="ARBA" id="ARBA00022475"/>
    </source>
</evidence>
<dbReference type="EMBL" id="CP031263">
    <property type="protein sequence ID" value="AXH91494.1"/>
    <property type="molecule type" value="Genomic_DNA"/>
</dbReference>
<reference evidence="6 7" key="2">
    <citation type="submission" date="2018-08" db="EMBL/GenBank/DDBJ databases">
        <title>Streptomyces kandeliansis sp. nov., an endophytic bacterium isolated from mangrove plant.</title>
        <authorList>
            <person name="Wang R."/>
        </authorList>
    </citation>
    <scope>NUCLEOTIDE SEQUENCE [LARGE SCALE GENOMIC DNA]</scope>
    <source>
        <strain evidence="7">H14(2018)</strain>
    </source>
</reference>
<protein>
    <submittedName>
        <fullName evidence="6">MFS transporter</fullName>
    </submittedName>
</protein>
<dbReference type="GO" id="GO:0022857">
    <property type="term" value="F:transmembrane transporter activity"/>
    <property type="evidence" value="ECO:0007669"/>
    <property type="project" value="InterPro"/>
</dbReference>
<evidence type="ECO:0000313" key="7">
    <source>
        <dbReference type="Proteomes" id="UP000253958"/>
    </source>
</evidence>
<dbReference type="InterPro" id="IPR036259">
    <property type="entry name" value="MFS_trans_sf"/>
</dbReference>
<evidence type="ECO:0000256" key="1">
    <source>
        <dbReference type="ARBA" id="ARBA00004651"/>
    </source>
</evidence>
<dbReference type="SUPFAM" id="SSF103473">
    <property type="entry name" value="MFS general substrate transporter"/>
    <property type="match status" value="1"/>
</dbReference>
<gene>
    <name evidence="6" type="ORF">DVH21_17050</name>
</gene>
<evidence type="ECO:0000256" key="4">
    <source>
        <dbReference type="ARBA" id="ARBA00022989"/>
    </source>
</evidence>
<dbReference type="Pfam" id="PF07690">
    <property type="entry name" value="MFS_1"/>
    <property type="match status" value="1"/>
</dbReference>
<dbReference type="Proteomes" id="UP000253958">
    <property type="component" value="Chromosome"/>
</dbReference>
<dbReference type="InterPro" id="IPR022324">
    <property type="entry name" value="Bacilysin_exporter_BacE_put"/>
</dbReference>
<reference evidence="6 7" key="1">
    <citation type="submission" date="2018-07" db="EMBL/GenBank/DDBJ databases">
        <authorList>
            <person name="Ye Y."/>
        </authorList>
    </citation>
    <scope>NUCLEOTIDE SEQUENCE [LARGE SCALE GENOMIC DNA]</scope>
    <source>
        <strain evidence="7">H14(2018)</strain>
    </source>
</reference>
<proteinExistence type="predicted"/>
<comment type="subcellular location">
    <subcellularLocation>
        <location evidence="1">Cell membrane</location>
        <topology evidence="1">Multi-pass membrane protein</topology>
    </subcellularLocation>
</comment>
<keyword evidence="3" id="KW-0812">Transmembrane</keyword>
<dbReference type="PANTHER" id="PTHR23513:SF11">
    <property type="entry name" value="STAPHYLOFERRIN A TRANSPORTER"/>
    <property type="match status" value="1"/>
</dbReference>
<dbReference type="InterPro" id="IPR011701">
    <property type="entry name" value="MFS"/>
</dbReference>
<sequence length="524" mass="55424">MFGRRSTPLGRPGCSWARKHPPRQCRSLCIAATGSGSTAVWMTKGTARPVRQDTLRPIIFHGTGAVRRRCPTARREECLMSASIRESVLPLGVRDYRNLFFANMASFLGDQVVPVALAFAVLQVTGSASALGIVLLSRTVPMALFVLTGGVWADRLPRQLIMVGSDAVRFVSQGIFAALIFANHAPMWAMVVLQAVHGTATAFYRPASSGLLAQVLPRELRQRGVGLMYSMAGLTHVAGPAIAGVLLAVTSPAWALAIDAASFAVSAFLLTRVSPAERGPAKERQSFVRDLAEGWNEVISRSWLRSWILNFALFQFALLAVFWVLGPVVAKTSLGGGTAWAIMSASVGMGSLLGSLVAVRWHPKRPLVAVGGSLLLSPAVLLGLAAPAPVYALAGMSFLFGAVIAFADAIWESVMQNHVPERVLSRVIAYDYLGSTVLRPIGLAVVGSVAATITTQVTLVGASVLYLAVTLAALAMPITWTLSSHAPLQPEEAMASADLVETQPHVGPVSGTSHAAPALGERGR</sequence>
<keyword evidence="2" id="KW-1003">Cell membrane</keyword>
<dbReference type="CDD" id="cd06173">
    <property type="entry name" value="MFS_MefA_like"/>
    <property type="match status" value="1"/>
</dbReference>
<name>A0A3M9JYJ9_9ACTN</name>
<accession>A0A3M9JYJ9</accession>
<dbReference type="GO" id="GO:0005886">
    <property type="term" value="C:plasma membrane"/>
    <property type="evidence" value="ECO:0007669"/>
    <property type="project" value="UniProtKB-SubCell"/>
</dbReference>
<evidence type="ECO:0000256" key="3">
    <source>
        <dbReference type="ARBA" id="ARBA00022692"/>
    </source>
</evidence>
<evidence type="ECO:0000256" key="5">
    <source>
        <dbReference type="ARBA" id="ARBA00023136"/>
    </source>
</evidence>